<keyword evidence="2" id="KW-1185">Reference proteome</keyword>
<evidence type="ECO:0000313" key="1">
    <source>
        <dbReference type="EMBL" id="QKX61660.1"/>
    </source>
</evidence>
<dbReference type="Proteomes" id="UP000509510">
    <property type="component" value="Chromosome V"/>
</dbReference>
<dbReference type="RefSeq" id="XP_035347834.1">
    <property type="nucleotide sequence ID" value="XM_035491941.1"/>
</dbReference>
<sequence length="193" mass="21639">MSRLSTTHKYHSPAPSSLVSPQLQYHVLSLTLQTISIQIFSALPCCSCVLPAAVPLLKKSLSTIATMSAPDDANHRMHGWWVRLRVRQMPPAPADCAVWDYPQSVEFAVLTAFLSWLVFLQGLINEIRDVGLFPEEGQDWLLDFNELARLLYITMSNQDQIAFEDVLERFVENLGSFGTLSLGFLAPGHKPRL</sequence>
<dbReference type="EMBL" id="CP055902">
    <property type="protein sequence ID" value="QKX61660.1"/>
    <property type="molecule type" value="Genomic_DNA"/>
</dbReference>
<dbReference type="AlphaFoldDB" id="A0A7H8R5M1"/>
<proteinExistence type="predicted"/>
<accession>A0A7H8R5M1</accession>
<reference evidence="2" key="1">
    <citation type="submission" date="2020-06" db="EMBL/GenBank/DDBJ databases">
        <title>A chromosome-scale genome assembly of Talaromyces rugulosus W13939.</title>
        <authorList>
            <person name="Wang B."/>
            <person name="Guo L."/>
            <person name="Ye K."/>
            <person name="Wang L."/>
        </authorList>
    </citation>
    <scope>NUCLEOTIDE SEQUENCE [LARGE SCALE GENOMIC DNA]</scope>
    <source>
        <strain evidence="2">W13939</strain>
    </source>
</reference>
<name>A0A7H8R5M1_TALRU</name>
<evidence type="ECO:0000313" key="2">
    <source>
        <dbReference type="Proteomes" id="UP000509510"/>
    </source>
</evidence>
<protein>
    <submittedName>
        <fullName evidence="1">Uncharacterized protein</fullName>
    </submittedName>
</protein>
<dbReference type="GeneID" id="55996300"/>
<dbReference type="KEGG" id="trg:TRUGW13939_08812"/>
<gene>
    <name evidence="1" type="ORF">TRUGW13939_08812</name>
</gene>
<organism evidence="1 2">
    <name type="scientific">Talaromyces rugulosus</name>
    <name type="common">Penicillium rugulosum</name>
    <dbReference type="NCBI Taxonomy" id="121627"/>
    <lineage>
        <taxon>Eukaryota</taxon>
        <taxon>Fungi</taxon>
        <taxon>Dikarya</taxon>
        <taxon>Ascomycota</taxon>
        <taxon>Pezizomycotina</taxon>
        <taxon>Eurotiomycetes</taxon>
        <taxon>Eurotiomycetidae</taxon>
        <taxon>Eurotiales</taxon>
        <taxon>Trichocomaceae</taxon>
        <taxon>Talaromyces</taxon>
        <taxon>Talaromyces sect. Islandici</taxon>
    </lineage>
</organism>